<dbReference type="PANTHER" id="PTHR12629:SF0">
    <property type="entry name" value="DIPHOSPHOINOSITOL-POLYPHOSPHATE DIPHOSPHATASE"/>
    <property type="match status" value="1"/>
</dbReference>
<dbReference type="STRING" id="1818881.A3196_17445"/>
<dbReference type="Gene3D" id="3.40.50.1240">
    <property type="entry name" value="Phosphoglycerate mutase-like"/>
    <property type="match status" value="1"/>
</dbReference>
<dbReference type="SUPFAM" id="SSF55811">
    <property type="entry name" value="Nudix"/>
    <property type="match status" value="1"/>
</dbReference>
<evidence type="ECO:0000259" key="6">
    <source>
        <dbReference type="PROSITE" id="PS51462"/>
    </source>
</evidence>
<dbReference type="GO" id="GO:0016462">
    <property type="term" value="F:pyrophosphatase activity"/>
    <property type="evidence" value="ECO:0007669"/>
    <property type="project" value="InterPro"/>
</dbReference>
<dbReference type="PROSITE" id="PS51462">
    <property type="entry name" value="NUDIX"/>
    <property type="match status" value="1"/>
</dbReference>
<evidence type="ECO:0000256" key="3">
    <source>
        <dbReference type="ARBA" id="ARBA00022801"/>
    </source>
</evidence>
<proteinExistence type="predicted"/>
<dbReference type="RefSeq" id="WP_069020468.1">
    <property type="nucleotide sequence ID" value="NZ_LVJY01000011.1"/>
</dbReference>
<dbReference type="InterPro" id="IPR013078">
    <property type="entry name" value="His_Pase_superF_clade-1"/>
</dbReference>
<feature type="binding site" evidence="5">
    <location>
        <position position="58"/>
    </location>
    <ligand>
        <name>substrate</name>
    </ligand>
</feature>
<protein>
    <recommendedName>
        <fullName evidence="6">Nudix hydrolase domain-containing protein</fullName>
    </recommendedName>
</protein>
<dbReference type="InterPro" id="IPR047198">
    <property type="entry name" value="DDP-like_NUDIX"/>
</dbReference>
<dbReference type="PANTHER" id="PTHR12629">
    <property type="entry name" value="DIPHOSPHOINOSITOL POLYPHOSPHATE PHOSPHOHYDROLASE"/>
    <property type="match status" value="1"/>
</dbReference>
<keyword evidence="3" id="KW-0378">Hydrolase</keyword>
<dbReference type="InterPro" id="IPR029033">
    <property type="entry name" value="His_PPase_superfam"/>
</dbReference>
<dbReference type="Proteomes" id="UP000094849">
    <property type="component" value="Unassembled WGS sequence"/>
</dbReference>
<dbReference type="EMBL" id="LVJZ01000003">
    <property type="protein sequence ID" value="ODB98374.1"/>
    <property type="molecule type" value="Genomic_DNA"/>
</dbReference>
<dbReference type="CDD" id="cd04666">
    <property type="entry name" value="NUDIX_DIPP2_like_Nudt4"/>
    <property type="match status" value="1"/>
</dbReference>
<dbReference type="Pfam" id="PF00293">
    <property type="entry name" value="NUDIX"/>
    <property type="match status" value="1"/>
</dbReference>
<dbReference type="AlphaFoldDB" id="A0A1E2UVB1"/>
<name>A0A1E2UVB1_9GAMM</name>
<dbReference type="InterPro" id="IPR015797">
    <property type="entry name" value="NUDIX_hydrolase-like_dom_sf"/>
</dbReference>
<evidence type="ECO:0000256" key="4">
    <source>
        <dbReference type="ARBA" id="ARBA00022842"/>
    </source>
</evidence>
<accession>A0A1E2UVB1</accession>
<dbReference type="SMART" id="SM00855">
    <property type="entry name" value="PGAM"/>
    <property type="match status" value="1"/>
</dbReference>
<evidence type="ECO:0000313" key="7">
    <source>
        <dbReference type="EMBL" id="ODB98374.1"/>
    </source>
</evidence>
<dbReference type="InterPro" id="IPR000086">
    <property type="entry name" value="NUDIX_hydrolase_dom"/>
</dbReference>
<comment type="caution">
    <text evidence="7">The sequence shown here is derived from an EMBL/GenBank/DDBJ whole genome shotgun (WGS) entry which is preliminary data.</text>
</comment>
<dbReference type="Pfam" id="PF00300">
    <property type="entry name" value="His_Phos_1"/>
    <property type="match status" value="1"/>
</dbReference>
<dbReference type="CDD" id="cd07067">
    <property type="entry name" value="HP_PGM_like"/>
    <property type="match status" value="1"/>
</dbReference>
<evidence type="ECO:0000256" key="5">
    <source>
        <dbReference type="PIRSR" id="PIRSR613078-2"/>
    </source>
</evidence>
<gene>
    <name evidence="7" type="ORF">A3196_17445</name>
</gene>
<keyword evidence="4" id="KW-0460">Magnesium</keyword>
<comment type="cofactor">
    <cofactor evidence="1">
        <name>Mg(2+)</name>
        <dbReference type="ChEBI" id="CHEBI:18420"/>
    </cofactor>
</comment>
<dbReference type="SUPFAM" id="SSF53254">
    <property type="entry name" value="Phosphoglycerate mutase-like"/>
    <property type="match status" value="1"/>
</dbReference>
<evidence type="ECO:0000256" key="1">
    <source>
        <dbReference type="ARBA" id="ARBA00001946"/>
    </source>
</evidence>
<keyword evidence="8" id="KW-1185">Reference proteome</keyword>
<dbReference type="GO" id="GO:0046872">
    <property type="term" value="F:metal ion binding"/>
    <property type="evidence" value="ECO:0007669"/>
    <property type="project" value="UniProtKB-KW"/>
</dbReference>
<organism evidence="7 8">
    <name type="scientific">Candidatus Thiodiazotropha endoloripes</name>
    <dbReference type="NCBI Taxonomy" id="1818881"/>
    <lineage>
        <taxon>Bacteria</taxon>
        <taxon>Pseudomonadati</taxon>
        <taxon>Pseudomonadota</taxon>
        <taxon>Gammaproteobacteria</taxon>
        <taxon>Chromatiales</taxon>
        <taxon>Sedimenticolaceae</taxon>
        <taxon>Candidatus Thiodiazotropha</taxon>
    </lineage>
</organism>
<keyword evidence="2" id="KW-0479">Metal-binding</keyword>
<reference evidence="7 8" key="1">
    <citation type="submission" date="2016-03" db="EMBL/GenBank/DDBJ databases">
        <title>Chemosynthetic sulphur-oxidizing symbionts of marine invertebrate animals are capable of nitrogen fixation.</title>
        <authorList>
            <person name="Petersen J.M."/>
            <person name="Kemper A."/>
            <person name="Gruber-Vodicka H."/>
            <person name="Cardini U."/>
            <person name="Geest Mvander."/>
            <person name="Kleiner M."/>
            <person name="Bulgheresi S."/>
            <person name="Fussmann M."/>
            <person name="Herbold C."/>
            <person name="Seah B.K.B."/>
            <person name="Antony C.Paul."/>
            <person name="Liu D."/>
            <person name="Belitz A."/>
            <person name="Weber M."/>
        </authorList>
    </citation>
    <scope>NUCLEOTIDE SEQUENCE [LARGE SCALE GENOMIC DNA]</scope>
    <source>
        <strain evidence="7">G_D</strain>
    </source>
</reference>
<evidence type="ECO:0000313" key="8">
    <source>
        <dbReference type="Proteomes" id="UP000094849"/>
    </source>
</evidence>
<evidence type="ECO:0000256" key="2">
    <source>
        <dbReference type="ARBA" id="ARBA00022723"/>
    </source>
</evidence>
<dbReference type="GO" id="GO:0005737">
    <property type="term" value="C:cytoplasm"/>
    <property type="evidence" value="ECO:0007669"/>
    <property type="project" value="TreeGrafter"/>
</dbReference>
<feature type="domain" description="Nudix hydrolase" evidence="6">
    <location>
        <begin position="188"/>
        <end position="316"/>
    </location>
</feature>
<dbReference type="Gene3D" id="3.90.79.10">
    <property type="entry name" value="Nucleoside Triphosphate Pyrophosphohydrolase"/>
    <property type="match status" value="1"/>
</dbReference>
<sequence>MARELLLLRHGKSDWSEQVEDFKRPLKDRGKRGAQRIGVWLLQHQLQPDYVVSSPAERAIITAQKAVKVMGQDAEKIIQDRRIYAARVEDLLQVLAEAPKSAKRVLMVGHNPGLEALTEYLEGKRIPLPKDGKLIPTATLARISMPNDWKKLRAGDGKLDSITRASSLDKKFPFPDHTSMEMRDRPAYYYNQSSVIPYRIKDGKPEILLVRSSKQKHWVVPKGISEPWLTLQASAAKEALEEAGVEGEVGSESLGSYKYDKWGAECSVQVYPMQANKLIPEDEWEERHRGREWLSPEKAIERIKQAELKPMIKKLAKMIEKKKSKK</sequence>